<sequence>MGVDNSLCFDKFLKNFRVDVIRFEEDEMKFYMIGIDTSFTNAFQRILIVELPIMAIEKVLIANNTSVVQDEVFSQRECIRGDDWEKRVTLRRVKDHFIFRIELARALPPEVLLTEAIKIMEEKCERVTT</sequence>
<evidence type="ECO:0000256" key="2">
    <source>
        <dbReference type="ARBA" id="ARBA00023163"/>
    </source>
</evidence>
<dbReference type="Pfam" id="PF01193">
    <property type="entry name" value="RNA_pol_L"/>
    <property type="match status" value="1"/>
</dbReference>
<keyword evidence="2" id="KW-0804">Transcription</keyword>
<dbReference type="SUPFAM" id="SSF55257">
    <property type="entry name" value="RBP11-like subunits of RNA polymerase"/>
    <property type="match status" value="1"/>
</dbReference>
<reference evidence="4 5" key="1">
    <citation type="journal article" date="2020" name="IScience">
        <title>Genome Sequencing of the Endangered Kingdonia uniflora (Circaeasteraceae, Ranunculales) Reveals Potential Mechanisms of Evolutionary Specialization.</title>
        <authorList>
            <person name="Sun Y."/>
            <person name="Deng T."/>
            <person name="Zhang A."/>
            <person name="Moore M.J."/>
            <person name="Landis J.B."/>
            <person name="Lin N."/>
            <person name="Zhang H."/>
            <person name="Zhang X."/>
            <person name="Huang J."/>
            <person name="Zhang X."/>
            <person name="Sun H."/>
            <person name="Wang H."/>
        </authorList>
    </citation>
    <scope>NUCLEOTIDE SEQUENCE [LARGE SCALE GENOMIC DNA]</scope>
    <source>
        <strain evidence="4">TB1705</strain>
        <tissue evidence="4">Leaf</tissue>
    </source>
</reference>
<dbReference type="GO" id="GO:0005736">
    <property type="term" value="C:RNA polymerase I complex"/>
    <property type="evidence" value="ECO:0007669"/>
    <property type="project" value="TreeGrafter"/>
</dbReference>
<accession>A0A7J7P9A1</accession>
<dbReference type="PANTHER" id="PTHR11800:SF13">
    <property type="entry name" value="DNA-DIRECTED RNA POLYMERASES I AND III SUBUNIT RPAC1"/>
    <property type="match status" value="1"/>
</dbReference>
<dbReference type="InterPro" id="IPR011263">
    <property type="entry name" value="DNA-dir_RNA_pol_RpoA/D/Rpb3"/>
</dbReference>
<dbReference type="GO" id="GO:0005666">
    <property type="term" value="C:RNA polymerase III complex"/>
    <property type="evidence" value="ECO:0007669"/>
    <property type="project" value="TreeGrafter"/>
</dbReference>
<dbReference type="OrthoDB" id="270173at2759"/>
<dbReference type="Proteomes" id="UP000541444">
    <property type="component" value="Unassembled WGS sequence"/>
</dbReference>
<gene>
    <name evidence="4" type="ORF">GIB67_035885</name>
</gene>
<keyword evidence="5" id="KW-1185">Reference proteome</keyword>
<protein>
    <recommendedName>
        <fullName evidence="3">DNA-directed RNA polymerase RpoA/D/Rpb3-type domain-containing protein</fullName>
    </recommendedName>
</protein>
<evidence type="ECO:0000313" key="4">
    <source>
        <dbReference type="EMBL" id="KAF6175758.1"/>
    </source>
</evidence>
<dbReference type="InterPro" id="IPR050518">
    <property type="entry name" value="Rpo3/RPB3_RNA_Pol_subunit"/>
</dbReference>
<feature type="domain" description="DNA-directed RNA polymerase RpoA/D/Rpb3-type" evidence="3">
    <location>
        <begin position="29"/>
        <end position="124"/>
    </location>
</feature>
<evidence type="ECO:0000259" key="3">
    <source>
        <dbReference type="Pfam" id="PF01193"/>
    </source>
</evidence>
<proteinExistence type="predicted"/>
<evidence type="ECO:0000256" key="1">
    <source>
        <dbReference type="ARBA" id="ARBA00022478"/>
    </source>
</evidence>
<dbReference type="AlphaFoldDB" id="A0A7J7P9A1"/>
<keyword evidence="1" id="KW-0240">DNA-directed RNA polymerase</keyword>
<dbReference type="PANTHER" id="PTHR11800">
    <property type="entry name" value="DNA-DIRECTED RNA POLYMERASE"/>
    <property type="match status" value="1"/>
</dbReference>
<dbReference type="InterPro" id="IPR036603">
    <property type="entry name" value="RBP11-like"/>
</dbReference>
<dbReference type="GO" id="GO:0046983">
    <property type="term" value="F:protein dimerization activity"/>
    <property type="evidence" value="ECO:0007669"/>
    <property type="project" value="InterPro"/>
</dbReference>
<evidence type="ECO:0000313" key="5">
    <source>
        <dbReference type="Proteomes" id="UP000541444"/>
    </source>
</evidence>
<comment type="caution">
    <text evidence="4">The sequence shown here is derived from an EMBL/GenBank/DDBJ whole genome shotgun (WGS) entry which is preliminary data.</text>
</comment>
<dbReference type="EMBL" id="JACGCM010000146">
    <property type="protein sequence ID" value="KAF6175758.1"/>
    <property type="molecule type" value="Genomic_DNA"/>
</dbReference>
<organism evidence="4 5">
    <name type="scientific">Kingdonia uniflora</name>
    <dbReference type="NCBI Taxonomy" id="39325"/>
    <lineage>
        <taxon>Eukaryota</taxon>
        <taxon>Viridiplantae</taxon>
        <taxon>Streptophyta</taxon>
        <taxon>Embryophyta</taxon>
        <taxon>Tracheophyta</taxon>
        <taxon>Spermatophyta</taxon>
        <taxon>Magnoliopsida</taxon>
        <taxon>Ranunculales</taxon>
        <taxon>Circaeasteraceae</taxon>
        <taxon>Kingdonia</taxon>
    </lineage>
</organism>
<dbReference type="GO" id="GO:0003899">
    <property type="term" value="F:DNA-directed RNA polymerase activity"/>
    <property type="evidence" value="ECO:0007669"/>
    <property type="project" value="InterPro"/>
</dbReference>
<dbReference type="GO" id="GO:0006351">
    <property type="term" value="P:DNA-templated transcription"/>
    <property type="evidence" value="ECO:0007669"/>
    <property type="project" value="InterPro"/>
</dbReference>
<name>A0A7J7P9A1_9MAGN</name>
<dbReference type="Gene3D" id="3.30.1360.10">
    <property type="entry name" value="RNA polymerase, RBP11-like subunit"/>
    <property type="match status" value="2"/>
</dbReference>